<dbReference type="InterPro" id="IPR049326">
    <property type="entry name" value="Rhodopsin_dom_fungi"/>
</dbReference>
<dbReference type="InterPro" id="IPR052337">
    <property type="entry name" value="SAT4-like"/>
</dbReference>
<name>A0ABQ8GN71_9PEZI</name>
<organism evidence="8 9">
    <name type="scientific">Macrophomina phaseolina</name>
    <dbReference type="NCBI Taxonomy" id="35725"/>
    <lineage>
        <taxon>Eukaryota</taxon>
        <taxon>Fungi</taxon>
        <taxon>Dikarya</taxon>
        <taxon>Ascomycota</taxon>
        <taxon>Pezizomycotina</taxon>
        <taxon>Dothideomycetes</taxon>
        <taxon>Dothideomycetes incertae sedis</taxon>
        <taxon>Botryosphaeriales</taxon>
        <taxon>Botryosphaeriaceae</taxon>
        <taxon>Macrophomina</taxon>
    </lineage>
</organism>
<evidence type="ECO:0000256" key="3">
    <source>
        <dbReference type="ARBA" id="ARBA00022989"/>
    </source>
</evidence>
<feature type="transmembrane region" description="Helical" evidence="6">
    <location>
        <begin position="136"/>
        <end position="156"/>
    </location>
</feature>
<feature type="transmembrane region" description="Helical" evidence="6">
    <location>
        <begin position="43"/>
        <end position="67"/>
    </location>
</feature>
<dbReference type="EMBL" id="JAGTJR010000004">
    <property type="protein sequence ID" value="KAH7061186.1"/>
    <property type="molecule type" value="Genomic_DNA"/>
</dbReference>
<evidence type="ECO:0000259" key="7">
    <source>
        <dbReference type="Pfam" id="PF20684"/>
    </source>
</evidence>
<feature type="transmembrane region" description="Helical" evidence="6">
    <location>
        <begin position="12"/>
        <end position="31"/>
    </location>
</feature>
<evidence type="ECO:0000313" key="9">
    <source>
        <dbReference type="Proteomes" id="UP000774617"/>
    </source>
</evidence>
<comment type="similarity">
    <text evidence="5">Belongs to the SAT4 family.</text>
</comment>
<dbReference type="PANTHER" id="PTHR33048:SF129">
    <property type="entry name" value="INTEGRAL MEMBRANE PROTEIN-RELATED"/>
    <property type="match status" value="1"/>
</dbReference>
<keyword evidence="2 6" id="KW-0812">Transmembrane</keyword>
<feature type="transmembrane region" description="Helical" evidence="6">
    <location>
        <begin position="104"/>
        <end position="124"/>
    </location>
</feature>
<feature type="domain" description="Rhodopsin" evidence="7">
    <location>
        <begin position="11"/>
        <end position="182"/>
    </location>
</feature>
<gene>
    <name evidence="8" type="ORF">B0J12DRAFT_736348</name>
</gene>
<reference evidence="8 9" key="1">
    <citation type="journal article" date="2021" name="Nat. Commun.">
        <title>Genetic determinants of endophytism in the Arabidopsis root mycobiome.</title>
        <authorList>
            <person name="Mesny F."/>
            <person name="Miyauchi S."/>
            <person name="Thiergart T."/>
            <person name="Pickel B."/>
            <person name="Atanasova L."/>
            <person name="Karlsson M."/>
            <person name="Huettel B."/>
            <person name="Barry K.W."/>
            <person name="Haridas S."/>
            <person name="Chen C."/>
            <person name="Bauer D."/>
            <person name="Andreopoulos W."/>
            <person name="Pangilinan J."/>
            <person name="LaButti K."/>
            <person name="Riley R."/>
            <person name="Lipzen A."/>
            <person name="Clum A."/>
            <person name="Drula E."/>
            <person name="Henrissat B."/>
            <person name="Kohler A."/>
            <person name="Grigoriev I.V."/>
            <person name="Martin F.M."/>
            <person name="Hacquard S."/>
        </authorList>
    </citation>
    <scope>NUCLEOTIDE SEQUENCE [LARGE SCALE GENOMIC DNA]</scope>
    <source>
        <strain evidence="8 9">MPI-SDFR-AT-0080</strain>
    </source>
</reference>
<protein>
    <recommendedName>
        <fullName evidence="7">Rhodopsin domain-containing protein</fullName>
    </recommendedName>
</protein>
<keyword evidence="3 6" id="KW-1133">Transmembrane helix</keyword>
<dbReference type="Pfam" id="PF20684">
    <property type="entry name" value="Fung_rhodopsin"/>
    <property type="match status" value="1"/>
</dbReference>
<evidence type="ECO:0000256" key="4">
    <source>
        <dbReference type="ARBA" id="ARBA00023136"/>
    </source>
</evidence>
<dbReference type="Proteomes" id="UP000774617">
    <property type="component" value="Unassembled WGS sequence"/>
</dbReference>
<comment type="subcellular location">
    <subcellularLocation>
        <location evidence="1">Membrane</location>
        <topology evidence="1">Multi-pass membrane protein</topology>
    </subcellularLocation>
</comment>
<keyword evidence="4 6" id="KW-0472">Membrane</keyword>
<proteinExistence type="inferred from homology"/>
<evidence type="ECO:0000256" key="5">
    <source>
        <dbReference type="ARBA" id="ARBA00038359"/>
    </source>
</evidence>
<accession>A0ABQ8GN71</accession>
<sequence>MAVDIRTFTLAISFLYIWGTNLTKVSVLFFYRRLTGSLSIPFLYAVYASILYVAAYLVAFTISLVFICRPISAYWMQVDFFWAAANAKEFRCIDEGATLIATNAISISQDFLACVMPAMLLWALHVSKRQKVAMGSLLGFSIFPCVAGILRFVYLYRAAYTTYDIVWEMCPSWMWEIVEANV</sequence>
<evidence type="ECO:0000256" key="1">
    <source>
        <dbReference type="ARBA" id="ARBA00004141"/>
    </source>
</evidence>
<evidence type="ECO:0000256" key="2">
    <source>
        <dbReference type="ARBA" id="ARBA00022692"/>
    </source>
</evidence>
<comment type="caution">
    <text evidence="8">The sequence shown here is derived from an EMBL/GenBank/DDBJ whole genome shotgun (WGS) entry which is preliminary data.</text>
</comment>
<keyword evidence="9" id="KW-1185">Reference proteome</keyword>
<evidence type="ECO:0000313" key="8">
    <source>
        <dbReference type="EMBL" id="KAH7061186.1"/>
    </source>
</evidence>
<dbReference type="PANTHER" id="PTHR33048">
    <property type="entry name" value="PTH11-LIKE INTEGRAL MEMBRANE PROTEIN (AFU_ORTHOLOGUE AFUA_5G11245)"/>
    <property type="match status" value="1"/>
</dbReference>
<evidence type="ECO:0000256" key="6">
    <source>
        <dbReference type="SAM" id="Phobius"/>
    </source>
</evidence>